<keyword evidence="4" id="KW-1185">Reference proteome</keyword>
<dbReference type="PANTHER" id="PTHR33055">
    <property type="entry name" value="TRANSPOSASE FOR INSERTION SEQUENCE ELEMENT IS1111A"/>
    <property type="match status" value="1"/>
</dbReference>
<evidence type="ECO:0000313" key="3">
    <source>
        <dbReference type="EMBL" id="UYM17364.1"/>
    </source>
</evidence>
<dbReference type="RefSeq" id="WP_262599920.1">
    <property type="nucleotide sequence ID" value="NZ_CP103300.1"/>
</dbReference>
<sequence>MRQRETLIRYRASHIQHMQKALRQMNLLLDNVVSDVTGKTGMSIIRSILRGERDPVVLASHRDSHCKQSEKVIAKSLHGHYRAEHLFALKQAVELYDFYEKEIEACDKALENQLSQFDDQVESASLPAKRKSASAPGFDVRAHLYRMTGVDLTAIEGIEENTALKVISETGTDMNRWPTEKHFCSWLGLSPGNKISGGKVLSSKTKRIPNRAASALRMAALTLVNSKSALGAYYRRMRSKLGAPKAITATAHKLARLIYSMLKNGSEYVERGQDYYEEQYRDRVIKNMKKRAEEMGYKLVRVETASPA</sequence>
<organism evidence="3 4">
    <name type="scientific">Endozoicomonas euniceicola</name>
    <dbReference type="NCBI Taxonomy" id="1234143"/>
    <lineage>
        <taxon>Bacteria</taxon>
        <taxon>Pseudomonadati</taxon>
        <taxon>Pseudomonadota</taxon>
        <taxon>Gammaproteobacteria</taxon>
        <taxon>Oceanospirillales</taxon>
        <taxon>Endozoicomonadaceae</taxon>
        <taxon>Endozoicomonas</taxon>
    </lineage>
</organism>
<dbReference type="Proteomes" id="UP001163255">
    <property type="component" value="Chromosome"/>
</dbReference>
<dbReference type="EMBL" id="CP103300">
    <property type="protein sequence ID" value="UYM17364.1"/>
    <property type="molecule type" value="Genomic_DNA"/>
</dbReference>
<accession>A0ABY6GYA2</accession>
<feature type="domain" description="Transposase IS116/IS110/IS902 C-terminal" evidence="2">
    <location>
        <begin position="152"/>
        <end position="235"/>
    </location>
</feature>
<dbReference type="PANTHER" id="PTHR33055:SF13">
    <property type="entry name" value="TRANSPOSASE"/>
    <property type="match status" value="1"/>
</dbReference>
<proteinExistence type="predicted"/>
<feature type="coiled-coil region" evidence="1">
    <location>
        <begin position="89"/>
        <end position="116"/>
    </location>
</feature>
<evidence type="ECO:0000313" key="4">
    <source>
        <dbReference type="Proteomes" id="UP001163255"/>
    </source>
</evidence>
<dbReference type="Pfam" id="PF02371">
    <property type="entry name" value="Transposase_20"/>
    <property type="match status" value="1"/>
</dbReference>
<dbReference type="NCBIfam" id="NF033542">
    <property type="entry name" value="transpos_IS110"/>
    <property type="match status" value="1"/>
</dbReference>
<evidence type="ECO:0000256" key="1">
    <source>
        <dbReference type="SAM" id="Coils"/>
    </source>
</evidence>
<dbReference type="InterPro" id="IPR047650">
    <property type="entry name" value="Transpos_IS110"/>
</dbReference>
<gene>
    <name evidence="3" type="ORF">NX720_05445</name>
</gene>
<name>A0ABY6GYA2_9GAMM</name>
<protein>
    <submittedName>
        <fullName evidence="3">IS110 family transposase</fullName>
    </submittedName>
</protein>
<keyword evidence="1" id="KW-0175">Coiled coil</keyword>
<reference evidence="3" key="1">
    <citation type="submission" date="2022-10" db="EMBL/GenBank/DDBJ databases">
        <title>Completed Genome Sequence of two octocoral isolated bacterium, Endozoicomonas euniceicola EF212T and Endozoicomonas gorgoniicola PS125T.</title>
        <authorList>
            <person name="Chiou Y.-J."/>
            <person name="Chen Y.-H."/>
        </authorList>
    </citation>
    <scope>NUCLEOTIDE SEQUENCE</scope>
    <source>
        <strain evidence="3">EF212</strain>
    </source>
</reference>
<dbReference type="InterPro" id="IPR003346">
    <property type="entry name" value="Transposase_20"/>
</dbReference>
<evidence type="ECO:0000259" key="2">
    <source>
        <dbReference type="Pfam" id="PF02371"/>
    </source>
</evidence>